<dbReference type="InterPro" id="IPR013108">
    <property type="entry name" value="Amidohydro_3"/>
</dbReference>
<evidence type="ECO:0000259" key="2">
    <source>
        <dbReference type="Pfam" id="PF07969"/>
    </source>
</evidence>
<dbReference type="OrthoDB" id="3501663at2759"/>
<reference evidence="3 4" key="1">
    <citation type="submission" date="2018-06" db="EMBL/GenBank/DDBJ databases">
        <title>Genome Sequence of the Brown Rot Fungal Pathogen Monilinia fructigena.</title>
        <authorList>
            <person name="Landi L."/>
            <person name="De Miccolis Angelini R.M."/>
            <person name="Pollastro S."/>
            <person name="Abate D."/>
            <person name="Faretra F."/>
            <person name="Romanazzi G."/>
        </authorList>
    </citation>
    <scope>NUCLEOTIDE SEQUENCE [LARGE SCALE GENOMIC DNA]</scope>
    <source>
        <strain evidence="3 4">Mfrg269</strain>
    </source>
</reference>
<dbReference type="AlphaFoldDB" id="A0A395ILA7"/>
<dbReference type="PANTHER" id="PTHR22642:SF2">
    <property type="entry name" value="PROTEIN LONG AFTER FAR-RED 3"/>
    <property type="match status" value="1"/>
</dbReference>
<dbReference type="Proteomes" id="UP000249056">
    <property type="component" value="Unassembled WGS sequence"/>
</dbReference>
<dbReference type="CDD" id="cd01300">
    <property type="entry name" value="YtcJ_like"/>
    <property type="match status" value="1"/>
</dbReference>
<dbReference type="InterPro" id="IPR033932">
    <property type="entry name" value="YtcJ-like"/>
</dbReference>
<proteinExistence type="predicted"/>
<dbReference type="Gene3D" id="3.20.20.140">
    <property type="entry name" value="Metal-dependent hydrolases"/>
    <property type="match status" value="1"/>
</dbReference>
<feature type="signal peptide" evidence="1">
    <location>
        <begin position="1"/>
        <end position="18"/>
    </location>
</feature>
<dbReference type="GO" id="GO:0016810">
    <property type="term" value="F:hydrolase activity, acting on carbon-nitrogen (but not peptide) bonds"/>
    <property type="evidence" value="ECO:0007669"/>
    <property type="project" value="InterPro"/>
</dbReference>
<dbReference type="Gene3D" id="2.30.40.10">
    <property type="entry name" value="Urease, subunit C, domain 1"/>
    <property type="match status" value="1"/>
</dbReference>
<feature type="domain" description="Amidohydrolase 3" evidence="2">
    <location>
        <begin position="81"/>
        <end position="582"/>
    </location>
</feature>
<dbReference type="SUPFAM" id="SSF51338">
    <property type="entry name" value="Composite domain of metallo-dependent hydrolases"/>
    <property type="match status" value="1"/>
</dbReference>
<dbReference type="SUPFAM" id="SSF51556">
    <property type="entry name" value="Metallo-dependent hydrolases"/>
    <property type="match status" value="1"/>
</dbReference>
<dbReference type="Gene3D" id="3.10.310.70">
    <property type="match status" value="1"/>
</dbReference>
<gene>
    <name evidence="3" type="ORF">DID88_000084</name>
</gene>
<evidence type="ECO:0000256" key="1">
    <source>
        <dbReference type="SAM" id="SignalP"/>
    </source>
</evidence>
<comment type="caution">
    <text evidence="3">The sequence shown here is derived from an EMBL/GenBank/DDBJ whole genome shotgun (WGS) entry which is preliminary data.</text>
</comment>
<accession>A0A395ILA7</accession>
<sequence length="702" mass="78324">MHPLALFISGYLILFITANLHSLYDTWTSSTLYCVRDPYTISSLSTVVANPRCFRTRIDLVTQVLENVPSGEEGEKIIWLNGYVLPGIIESHGHILQYGEMLESVSLYDVENVEEVRVRIKEWLGRHQGEGYGERDKWIRGVGWDQTHFGGVMPTAKQLSEDPELKDLYIMLDRVDIHCVWASEKVLSLLPDPLPEAPPGGEIITNPGLGVFCDNAMDNLIYPLAPNPGIPQKVGWLKTAMGELNKVGITAMSDAGMRMEDMKILQNLARRDELSVRIRVMAVCEERNAYCHQELRTVKVMRDGSGGGDMLLFGGIKLFADGALGSWGAALLEPYSDKPESSGMMLINETELTKVVKKYYHWDYQINIHAIGDRANRAAIDAFEAVLGSDCHGCNQERRLRIEHAQIIHPDDQVRISKMGILPSIQPTHATSDMAYALSRLGEDRLTSSAYRMLSLFPSIGYNHSSYPGPVLGSDFPVEPPNPFNGIYAAVTRLDPKTGTSPSGPEGWYREESLTIEQAIHGFTRNAAWGWKLENKTGAIEVGKWADWIVVDGDVMNMDGERAEGLRNLKVLGTWVKGKNVYAREGVMELDGEYRSGDRFLGDILMLALAVEYELLSDHDHDLGGFRYDEMGWGKEERKKGRKEERKKGGKEERAVFATTTNSAISPLMVVVEDYGGLLVLIGLWIDRLRRGPHGTALTAQP</sequence>
<dbReference type="EMBL" id="QKRW01000042">
    <property type="protein sequence ID" value="RAL60308.1"/>
    <property type="molecule type" value="Genomic_DNA"/>
</dbReference>
<dbReference type="InterPro" id="IPR011059">
    <property type="entry name" value="Metal-dep_hydrolase_composite"/>
</dbReference>
<name>A0A395ILA7_9HELO</name>
<dbReference type="PANTHER" id="PTHR22642">
    <property type="entry name" value="IMIDAZOLONEPROPIONASE"/>
    <property type="match status" value="1"/>
</dbReference>
<organism evidence="3 4">
    <name type="scientific">Monilinia fructigena</name>
    <dbReference type="NCBI Taxonomy" id="38457"/>
    <lineage>
        <taxon>Eukaryota</taxon>
        <taxon>Fungi</taxon>
        <taxon>Dikarya</taxon>
        <taxon>Ascomycota</taxon>
        <taxon>Pezizomycotina</taxon>
        <taxon>Leotiomycetes</taxon>
        <taxon>Helotiales</taxon>
        <taxon>Sclerotiniaceae</taxon>
        <taxon>Monilinia</taxon>
    </lineage>
</organism>
<dbReference type="InterPro" id="IPR032466">
    <property type="entry name" value="Metal_Hydrolase"/>
</dbReference>
<evidence type="ECO:0000313" key="3">
    <source>
        <dbReference type="EMBL" id="RAL60308.1"/>
    </source>
</evidence>
<dbReference type="Pfam" id="PF07969">
    <property type="entry name" value="Amidohydro_3"/>
    <property type="match status" value="1"/>
</dbReference>
<protein>
    <recommendedName>
        <fullName evidence="2">Amidohydrolase 3 domain-containing protein</fullName>
    </recommendedName>
</protein>
<evidence type="ECO:0000313" key="4">
    <source>
        <dbReference type="Proteomes" id="UP000249056"/>
    </source>
</evidence>
<keyword evidence="4" id="KW-1185">Reference proteome</keyword>
<feature type="chain" id="PRO_5017262461" description="Amidohydrolase 3 domain-containing protein" evidence="1">
    <location>
        <begin position="19"/>
        <end position="702"/>
    </location>
</feature>
<keyword evidence="1" id="KW-0732">Signal</keyword>